<dbReference type="AlphaFoldDB" id="A0A9P9WKH6"/>
<accession>A0A9P9WKH6</accession>
<dbReference type="Gene3D" id="2.40.160.20">
    <property type="match status" value="1"/>
</dbReference>
<keyword evidence="2" id="KW-1185">Reference proteome</keyword>
<dbReference type="PANTHER" id="PTHR37315:SF1">
    <property type="entry name" value="UPF0311 PROTEIN BLR7842"/>
    <property type="match status" value="1"/>
</dbReference>
<proteinExistence type="predicted"/>
<comment type="caution">
    <text evidence="1">The sequence shown here is derived from an EMBL/GenBank/DDBJ whole genome shotgun (WGS) entry which is preliminary data.</text>
</comment>
<reference evidence="1" key="1">
    <citation type="submission" date="2021-03" db="EMBL/GenBank/DDBJ databases">
        <title>Revisited historic fungal species revealed as producer of novel bioactive compounds through whole genome sequencing and comparative genomics.</title>
        <authorList>
            <person name="Vignolle G.A."/>
            <person name="Hochenegger N."/>
            <person name="Mach R.L."/>
            <person name="Mach-Aigner A.R."/>
            <person name="Javad Rahimi M."/>
            <person name="Salim K.A."/>
            <person name="Chan C.M."/>
            <person name="Lim L.B.L."/>
            <person name="Cai F."/>
            <person name="Druzhinina I.S."/>
            <person name="U'Ren J.M."/>
            <person name="Derntl C."/>
        </authorList>
    </citation>
    <scope>NUCLEOTIDE SEQUENCE</scope>
    <source>
        <strain evidence="1">TUCIM 5799</strain>
    </source>
</reference>
<evidence type="ECO:0000313" key="2">
    <source>
        <dbReference type="Proteomes" id="UP000829685"/>
    </source>
</evidence>
<name>A0A9P9WKH6_9PEZI</name>
<dbReference type="PANTHER" id="PTHR37315">
    <property type="entry name" value="UPF0311 PROTEIN BLR7842"/>
    <property type="match status" value="1"/>
</dbReference>
<protein>
    <submittedName>
        <fullName evidence="1">Uncharacterized protein</fullName>
    </submittedName>
</protein>
<gene>
    <name evidence="1" type="ORF">JX265_007472</name>
</gene>
<dbReference type="EMBL" id="JAFIMR010000018">
    <property type="protein sequence ID" value="KAI1867670.1"/>
    <property type="molecule type" value="Genomic_DNA"/>
</dbReference>
<dbReference type="Proteomes" id="UP000829685">
    <property type="component" value="Unassembled WGS sequence"/>
</dbReference>
<dbReference type="Pfam" id="PF11578">
    <property type="entry name" value="DUF3237"/>
    <property type="match status" value="1"/>
</dbReference>
<dbReference type="InterPro" id="IPR020915">
    <property type="entry name" value="UPF0311"/>
</dbReference>
<evidence type="ECO:0000313" key="1">
    <source>
        <dbReference type="EMBL" id="KAI1867670.1"/>
    </source>
</evidence>
<sequence length="345" mass="38319">MLRERSIISNLPAREHGPEITTFRDATLLPVAPHFLFNSDAENVFPPMSQRCRIIPSSVGPRWTPAAENCTDSPSSTTPFAPLRPWSDLSACALNDSIVPGTFWPKPTVQAPHPPATPAFPSEDSDWDSNFIGHAQYLKRFNVERRHSGWEAVERRWAQNHPAPTAQPQQIRALSAQTMEALSKLHPGLSLPPPVLEIDFRMRVVLNTNVATMAVGDGFKQWTTSTEGSWSGTIGHGTVIGGGQDSTNAELSGTYIESAYKLKTNDDPPAIIECKTRGFRTGPPDVMKALEDPDKAQTVDPRQYRHRTVITMRTSDSRYAGKVNFEMWVGTGLWRGSEVIYEYVH</sequence>
<organism evidence="1 2">
    <name type="scientific">Neoarthrinium moseri</name>
    <dbReference type="NCBI Taxonomy" id="1658444"/>
    <lineage>
        <taxon>Eukaryota</taxon>
        <taxon>Fungi</taxon>
        <taxon>Dikarya</taxon>
        <taxon>Ascomycota</taxon>
        <taxon>Pezizomycotina</taxon>
        <taxon>Sordariomycetes</taxon>
        <taxon>Xylariomycetidae</taxon>
        <taxon>Amphisphaeriales</taxon>
        <taxon>Apiosporaceae</taxon>
        <taxon>Neoarthrinium</taxon>
    </lineage>
</organism>